<evidence type="ECO:0000313" key="2">
    <source>
        <dbReference type="EMBL" id="SCA56580.1"/>
    </source>
</evidence>
<keyword evidence="1" id="KW-0472">Membrane</keyword>
<protein>
    <submittedName>
        <fullName evidence="2">Uncharacterized protein</fullName>
    </submittedName>
</protein>
<name>A0A1C3RH35_9PROT</name>
<organism evidence="2 3">
    <name type="scientific">Candidatus Terasakiella magnetica</name>
    <dbReference type="NCBI Taxonomy" id="1867952"/>
    <lineage>
        <taxon>Bacteria</taxon>
        <taxon>Pseudomonadati</taxon>
        <taxon>Pseudomonadota</taxon>
        <taxon>Alphaproteobacteria</taxon>
        <taxon>Rhodospirillales</taxon>
        <taxon>Terasakiellaceae</taxon>
        <taxon>Terasakiella</taxon>
    </lineage>
</organism>
<gene>
    <name evidence="2" type="ORF">MTBPR1_220013</name>
</gene>
<dbReference type="EMBL" id="FLYE01000015">
    <property type="protein sequence ID" value="SCA56580.1"/>
    <property type="molecule type" value="Genomic_DNA"/>
</dbReference>
<dbReference type="Proteomes" id="UP000231658">
    <property type="component" value="Unassembled WGS sequence"/>
</dbReference>
<evidence type="ECO:0000313" key="3">
    <source>
        <dbReference type="Proteomes" id="UP000231658"/>
    </source>
</evidence>
<reference evidence="2 3" key="1">
    <citation type="submission" date="2016-07" db="EMBL/GenBank/DDBJ databases">
        <authorList>
            <person name="Lefevre C.T."/>
        </authorList>
    </citation>
    <scope>NUCLEOTIDE SEQUENCE [LARGE SCALE GENOMIC DNA]</scope>
    <source>
        <strain evidence="2">PR1</strain>
    </source>
</reference>
<keyword evidence="3" id="KW-1185">Reference proteome</keyword>
<evidence type="ECO:0000256" key="1">
    <source>
        <dbReference type="SAM" id="Phobius"/>
    </source>
</evidence>
<keyword evidence="1" id="KW-0812">Transmembrane</keyword>
<proteinExistence type="predicted"/>
<accession>A0A1C3RH35</accession>
<feature type="transmembrane region" description="Helical" evidence="1">
    <location>
        <begin position="20"/>
        <end position="37"/>
    </location>
</feature>
<dbReference type="AlphaFoldDB" id="A0A1C3RH35"/>
<keyword evidence="1" id="KW-1133">Transmembrane helix</keyword>
<sequence>MPDTNTLTSGPKQGDYNYLYKRILVSSLIGALSFLSVKSKWIFPISGFA</sequence>